<feature type="domain" description="Thiamine pyrophosphate enzyme N-terminal TPP-binding" evidence="6">
    <location>
        <begin position="9"/>
        <end position="126"/>
    </location>
</feature>
<dbReference type="GO" id="GO:0030976">
    <property type="term" value="F:thiamine pyrophosphate binding"/>
    <property type="evidence" value="ECO:0007669"/>
    <property type="project" value="InterPro"/>
</dbReference>
<gene>
    <name evidence="7" type="ORF">V4F39_13240</name>
</gene>
<dbReference type="GO" id="GO:0003984">
    <property type="term" value="F:acetolactate synthase activity"/>
    <property type="evidence" value="ECO:0007669"/>
    <property type="project" value="TreeGrafter"/>
</dbReference>
<accession>A0AAW9Q7A6</accession>
<dbReference type="Pfam" id="PF02775">
    <property type="entry name" value="TPP_enzyme_C"/>
    <property type="match status" value="1"/>
</dbReference>
<evidence type="ECO:0000259" key="6">
    <source>
        <dbReference type="Pfam" id="PF02776"/>
    </source>
</evidence>
<sequence length="567" mass="59246">MPNSNTPVTVGAVVSAFLESCGVKTAFGVISIHNMPILDAFAQRGKVRFVPARGEAGAGNMADAYARSTASLGVCLTSTGPAAGNIAGSLVEAYTAGSPLLHITGQIETEFLDKGMSYIHEAPDQLTMLKAVSKAAFRVRSVDNVLGVLKQAVQCALTAPTGPVSVEIPIDIQSALTTMPADLAPLPVQPVVPAAAALDDLATRFAAAKRPLLWLGGGARHAGAAVKRLQALGIGVVTSVQGRGIVAEDDAGSLGAYNIHKPVEAFYQTCDAMLVVGSRLRGNETLKYELKLPRPLYRADADPAAEGRCYATDAFVCGDSSLVLQGLADRLEARDWRADPALLADLRAAHEQAVGTLHDGLGAYSALVRELQQVAGQQFNWVRDVTVSNSTWGNRELRIFHPTAGVHATGGGIGQGMPMAIGAAIGAAETNSGRKTFCLAGDGGFILNLGELATMVQEQCDLLIVLMNDKGYGVIKNIQDAQYGGRRCYVDLHTPDYAKLCASIELPHARVSTLSDLPAVLAQAAGRKGPFLLEIDMLSIGGFKSAFAGPPTNTVTQIPALSQGGRA</sequence>
<evidence type="ECO:0000256" key="1">
    <source>
        <dbReference type="ARBA" id="ARBA00007812"/>
    </source>
</evidence>
<dbReference type="CDD" id="cd00568">
    <property type="entry name" value="TPP_enzymes"/>
    <property type="match status" value="1"/>
</dbReference>
<dbReference type="NCBIfam" id="NF005470">
    <property type="entry name" value="PRK07064.1"/>
    <property type="match status" value="1"/>
</dbReference>
<dbReference type="CDD" id="cd07035">
    <property type="entry name" value="TPP_PYR_POX_like"/>
    <property type="match status" value="1"/>
</dbReference>
<evidence type="ECO:0000259" key="5">
    <source>
        <dbReference type="Pfam" id="PF02775"/>
    </source>
</evidence>
<dbReference type="SUPFAM" id="SSF52467">
    <property type="entry name" value="DHS-like NAD/FAD-binding domain"/>
    <property type="match status" value="1"/>
</dbReference>
<dbReference type="InterPro" id="IPR029061">
    <property type="entry name" value="THDP-binding"/>
</dbReference>
<evidence type="ECO:0000313" key="7">
    <source>
        <dbReference type="EMBL" id="MEF7614881.1"/>
    </source>
</evidence>
<dbReference type="Proteomes" id="UP001336250">
    <property type="component" value="Unassembled WGS sequence"/>
</dbReference>
<keyword evidence="8" id="KW-1185">Reference proteome</keyword>
<comment type="caution">
    <text evidence="7">The sequence shown here is derived from an EMBL/GenBank/DDBJ whole genome shotgun (WGS) entry which is preliminary data.</text>
</comment>
<dbReference type="GO" id="GO:0005948">
    <property type="term" value="C:acetolactate synthase complex"/>
    <property type="evidence" value="ECO:0007669"/>
    <property type="project" value="TreeGrafter"/>
</dbReference>
<dbReference type="Gene3D" id="3.40.50.970">
    <property type="match status" value="2"/>
</dbReference>
<evidence type="ECO:0000256" key="2">
    <source>
        <dbReference type="ARBA" id="ARBA00023052"/>
    </source>
</evidence>
<keyword evidence="2 3" id="KW-0786">Thiamine pyrophosphate</keyword>
<dbReference type="GO" id="GO:0009099">
    <property type="term" value="P:L-valine biosynthetic process"/>
    <property type="evidence" value="ECO:0007669"/>
    <property type="project" value="TreeGrafter"/>
</dbReference>
<evidence type="ECO:0000259" key="4">
    <source>
        <dbReference type="Pfam" id="PF00205"/>
    </source>
</evidence>
<feature type="domain" description="Thiamine pyrophosphate enzyme TPP-binding" evidence="5">
    <location>
        <begin position="391"/>
        <end position="535"/>
    </location>
</feature>
<reference evidence="7 8" key="1">
    <citation type="submission" date="2024-02" db="EMBL/GenBank/DDBJ databases">
        <title>Genome sequence of Aquincola sp. MAHUQ-54.</title>
        <authorList>
            <person name="Huq M.A."/>
        </authorList>
    </citation>
    <scope>NUCLEOTIDE SEQUENCE [LARGE SCALE GENOMIC DNA]</scope>
    <source>
        <strain evidence="7 8">MAHUQ-54</strain>
    </source>
</reference>
<dbReference type="InterPro" id="IPR011766">
    <property type="entry name" value="TPP_enzyme_TPP-bd"/>
</dbReference>
<dbReference type="EMBL" id="JAZIBG010000028">
    <property type="protein sequence ID" value="MEF7614881.1"/>
    <property type="molecule type" value="Genomic_DNA"/>
</dbReference>
<dbReference type="AlphaFoldDB" id="A0AAW9Q7A6"/>
<dbReference type="GO" id="GO:0000287">
    <property type="term" value="F:magnesium ion binding"/>
    <property type="evidence" value="ECO:0007669"/>
    <property type="project" value="InterPro"/>
</dbReference>
<comment type="similarity">
    <text evidence="1 3">Belongs to the TPP enzyme family.</text>
</comment>
<dbReference type="SUPFAM" id="SSF52518">
    <property type="entry name" value="Thiamin diphosphate-binding fold (THDP-binding)"/>
    <property type="match status" value="2"/>
</dbReference>
<dbReference type="GO" id="GO:0050660">
    <property type="term" value="F:flavin adenine dinucleotide binding"/>
    <property type="evidence" value="ECO:0007669"/>
    <property type="project" value="TreeGrafter"/>
</dbReference>
<dbReference type="InterPro" id="IPR012000">
    <property type="entry name" value="Thiamin_PyroP_enz_cen_dom"/>
</dbReference>
<organism evidence="7 8">
    <name type="scientific">Aquincola agrisoli</name>
    <dbReference type="NCBI Taxonomy" id="3119538"/>
    <lineage>
        <taxon>Bacteria</taxon>
        <taxon>Pseudomonadati</taxon>
        <taxon>Pseudomonadota</taxon>
        <taxon>Betaproteobacteria</taxon>
        <taxon>Burkholderiales</taxon>
        <taxon>Sphaerotilaceae</taxon>
        <taxon>Aquincola</taxon>
    </lineage>
</organism>
<protein>
    <submittedName>
        <fullName evidence="7">Thiamine pyrophosphate-binding protein</fullName>
    </submittedName>
</protein>
<feature type="domain" description="Thiamine pyrophosphate enzyme central" evidence="4">
    <location>
        <begin position="199"/>
        <end position="327"/>
    </location>
</feature>
<dbReference type="PANTHER" id="PTHR18968">
    <property type="entry name" value="THIAMINE PYROPHOSPHATE ENZYMES"/>
    <property type="match status" value="1"/>
</dbReference>
<dbReference type="InterPro" id="IPR045229">
    <property type="entry name" value="TPP_enz"/>
</dbReference>
<evidence type="ECO:0000313" key="8">
    <source>
        <dbReference type="Proteomes" id="UP001336250"/>
    </source>
</evidence>
<dbReference type="PANTHER" id="PTHR18968:SF13">
    <property type="entry name" value="ACETOLACTATE SYNTHASE CATALYTIC SUBUNIT, MITOCHONDRIAL"/>
    <property type="match status" value="1"/>
</dbReference>
<name>A0AAW9Q7A6_9BURK</name>
<dbReference type="RefSeq" id="WP_332289960.1">
    <property type="nucleotide sequence ID" value="NZ_JAZIBG010000028.1"/>
</dbReference>
<dbReference type="Pfam" id="PF02776">
    <property type="entry name" value="TPP_enzyme_N"/>
    <property type="match status" value="1"/>
</dbReference>
<dbReference type="Gene3D" id="3.40.50.1220">
    <property type="entry name" value="TPP-binding domain"/>
    <property type="match status" value="1"/>
</dbReference>
<dbReference type="Pfam" id="PF00205">
    <property type="entry name" value="TPP_enzyme_M"/>
    <property type="match status" value="1"/>
</dbReference>
<evidence type="ECO:0000256" key="3">
    <source>
        <dbReference type="RuleBase" id="RU362132"/>
    </source>
</evidence>
<dbReference type="InterPro" id="IPR012001">
    <property type="entry name" value="Thiamin_PyroP_enz_TPP-bd_dom"/>
</dbReference>
<dbReference type="GO" id="GO:0009097">
    <property type="term" value="P:isoleucine biosynthetic process"/>
    <property type="evidence" value="ECO:0007669"/>
    <property type="project" value="TreeGrafter"/>
</dbReference>
<proteinExistence type="inferred from homology"/>
<dbReference type="InterPro" id="IPR029035">
    <property type="entry name" value="DHS-like_NAD/FAD-binding_dom"/>
</dbReference>